<reference evidence="5 6" key="1">
    <citation type="submission" date="2016-07" db="EMBL/GenBank/DDBJ databases">
        <title>Pervasive Adenine N6-methylation of Active Genes in Fungi.</title>
        <authorList>
            <consortium name="DOE Joint Genome Institute"/>
            <person name="Mondo S.J."/>
            <person name="Dannebaum R.O."/>
            <person name="Kuo R.C."/>
            <person name="Labutti K."/>
            <person name="Haridas S."/>
            <person name="Kuo A."/>
            <person name="Salamov A."/>
            <person name="Ahrendt S.R."/>
            <person name="Lipzen A."/>
            <person name="Sullivan W."/>
            <person name="Andreopoulos W.B."/>
            <person name="Clum A."/>
            <person name="Lindquist E."/>
            <person name="Daum C."/>
            <person name="Ramamoorthy G.K."/>
            <person name="Gryganskyi A."/>
            <person name="Culley D."/>
            <person name="Magnuson J.K."/>
            <person name="James T.Y."/>
            <person name="O'Malley M.A."/>
            <person name="Stajich J.E."/>
            <person name="Spatafora J.W."/>
            <person name="Visel A."/>
            <person name="Grigoriev I.V."/>
        </authorList>
    </citation>
    <scope>NUCLEOTIDE SEQUENCE [LARGE SCALE GENOMIC DNA]</scope>
    <source>
        <strain evidence="5 6">NRRL 1336</strain>
    </source>
</reference>
<evidence type="ECO:0000313" key="5">
    <source>
        <dbReference type="EMBL" id="ORZ16403.1"/>
    </source>
</evidence>
<dbReference type="Proteomes" id="UP000193560">
    <property type="component" value="Unassembled WGS sequence"/>
</dbReference>
<accession>A0A1X2IHA2</accession>
<protein>
    <recommendedName>
        <fullName evidence="7">Tho complex subunit 7-domain-containing protein</fullName>
    </recommendedName>
</protein>
<keyword evidence="6" id="KW-1185">Reference proteome</keyword>
<evidence type="ECO:0000313" key="6">
    <source>
        <dbReference type="Proteomes" id="UP000193560"/>
    </source>
</evidence>
<dbReference type="STRING" id="90262.A0A1X2IHA2"/>
<keyword evidence="2" id="KW-0539">Nucleus</keyword>
<dbReference type="EMBL" id="MCGE01000011">
    <property type="protein sequence ID" value="ORZ16403.1"/>
    <property type="molecule type" value="Genomic_DNA"/>
</dbReference>
<dbReference type="Pfam" id="PF05615">
    <property type="entry name" value="THOC7"/>
    <property type="match status" value="1"/>
</dbReference>
<feature type="coiled-coil region" evidence="3">
    <location>
        <begin position="128"/>
        <end position="155"/>
    </location>
</feature>
<dbReference type="GO" id="GO:0006397">
    <property type="term" value="P:mRNA processing"/>
    <property type="evidence" value="ECO:0007669"/>
    <property type="project" value="InterPro"/>
</dbReference>
<feature type="region of interest" description="Disordered" evidence="4">
    <location>
        <begin position="168"/>
        <end position="262"/>
    </location>
</feature>
<evidence type="ECO:0000256" key="2">
    <source>
        <dbReference type="ARBA" id="ARBA00023242"/>
    </source>
</evidence>
<dbReference type="AlphaFoldDB" id="A0A1X2IHA2"/>
<comment type="subcellular location">
    <subcellularLocation>
        <location evidence="1">Nucleus</location>
    </subcellularLocation>
</comment>
<sequence>MNADDDWVLKARLAMDERPIRNLEKRINQWMRSLSTDSLETTQNNYESILTQIANYQTNIERHNLIQRANKKDVERYSERVDKTSTMVVETREAITSLKDDLVKAQKIRDNKLEYDKVALEIMKLQTRDAYQESIQQLKSDIEFLKNEKAKKETTVMSRKRQLGDLIDSAKKIQKGMEEQRAQTRETQKRVMDMGQEYDSSDDENDEDMSHGASPDETSTLPNGTAAATSHRFQERNEDEDEEGMVPNGDDEEKTNIVTNSS</sequence>
<feature type="compositionally biased region" description="Basic and acidic residues" evidence="4">
    <location>
        <begin position="168"/>
        <end position="192"/>
    </location>
</feature>
<name>A0A1X2IHA2_9FUNG</name>
<organism evidence="5 6">
    <name type="scientific">Absidia repens</name>
    <dbReference type="NCBI Taxonomy" id="90262"/>
    <lineage>
        <taxon>Eukaryota</taxon>
        <taxon>Fungi</taxon>
        <taxon>Fungi incertae sedis</taxon>
        <taxon>Mucoromycota</taxon>
        <taxon>Mucoromycotina</taxon>
        <taxon>Mucoromycetes</taxon>
        <taxon>Mucorales</taxon>
        <taxon>Cunninghamellaceae</taxon>
        <taxon>Absidia</taxon>
    </lineage>
</organism>
<evidence type="ECO:0000256" key="1">
    <source>
        <dbReference type="ARBA" id="ARBA00004123"/>
    </source>
</evidence>
<comment type="caution">
    <text evidence="5">The sequence shown here is derived from an EMBL/GenBank/DDBJ whole genome shotgun (WGS) entry which is preliminary data.</text>
</comment>
<feature type="compositionally biased region" description="Polar residues" evidence="4">
    <location>
        <begin position="216"/>
        <end position="228"/>
    </location>
</feature>
<dbReference type="GO" id="GO:0000445">
    <property type="term" value="C:THO complex part of transcription export complex"/>
    <property type="evidence" value="ECO:0007669"/>
    <property type="project" value="InterPro"/>
</dbReference>
<proteinExistence type="predicted"/>
<feature type="compositionally biased region" description="Acidic residues" evidence="4">
    <location>
        <begin position="237"/>
        <end position="253"/>
    </location>
</feature>
<evidence type="ECO:0000256" key="4">
    <source>
        <dbReference type="SAM" id="MobiDB-lite"/>
    </source>
</evidence>
<gene>
    <name evidence="5" type="ORF">BCR42DRAFT_451358</name>
</gene>
<dbReference type="InterPro" id="IPR008501">
    <property type="entry name" value="THOC7/Mft1"/>
</dbReference>
<keyword evidence="3" id="KW-0175">Coiled coil</keyword>
<dbReference type="OrthoDB" id="205166at2759"/>
<evidence type="ECO:0008006" key="7">
    <source>
        <dbReference type="Google" id="ProtNLM"/>
    </source>
</evidence>
<evidence type="ECO:0000256" key="3">
    <source>
        <dbReference type="SAM" id="Coils"/>
    </source>
</evidence>